<dbReference type="Proteomes" id="UP000263517">
    <property type="component" value="Unassembled WGS sequence"/>
</dbReference>
<dbReference type="AlphaFoldDB" id="A0A350P7X3"/>
<proteinExistence type="predicted"/>
<evidence type="ECO:0000313" key="4">
    <source>
        <dbReference type="Proteomes" id="UP000264779"/>
    </source>
</evidence>
<comment type="caution">
    <text evidence="1">The sequence shown here is derived from an EMBL/GenBank/DDBJ whole genome shotgun (WGS) entry which is preliminary data.</text>
</comment>
<evidence type="ECO:0000313" key="1">
    <source>
        <dbReference type="EMBL" id="HAW77390.1"/>
    </source>
</evidence>
<name>A0A350P7X3_9ALTE</name>
<organism evidence="1 3">
    <name type="scientific">Alteromonas australica</name>
    <dbReference type="NCBI Taxonomy" id="589873"/>
    <lineage>
        <taxon>Bacteria</taxon>
        <taxon>Pseudomonadati</taxon>
        <taxon>Pseudomonadota</taxon>
        <taxon>Gammaproteobacteria</taxon>
        <taxon>Alteromonadales</taxon>
        <taxon>Alteromonadaceae</taxon>
        <taxon>Alteromonas/Salinimonas group</taxon>
        <taxon>Alteromonas</taxon>
    </lineage>
</organism>
<dbReference type="SUPFAM" id="SSF81901">
    <property type="entry name" value="HCP-like"/>
    <property type="match status" value="1"/>
</dbReference>
<reference evidence="3 4" key="1">
    <citation type="journal article" date="2018" name="Nat. Biotechnol.">
        <title>A standardized bacterial taxonomy based on genome phylogeny substantially revises the tree of life.</title>
        <authorList>
            <person name="Parks D.H."/>
            <person name="Chuvochina M."/>
            <person name="Waite D.W."/>
            <person name="Rinke C."/>
            <person name="Skarshewski A."/>
            <person name="Chaumeil P.A."/>
            <person name="Hugenholtz P."/>
        </authorList>
    </citation>
    <scope>NUCLEOTIDE SEQUENCE [LARGE SCALE GENOMIC DNA]</scope>
    <source>
        <strain evidence="2">UBA11621</strain>
        <strain evidence="1">UBA11978</strain>
    </source>
</reference>
<evidence type="ECO:0000313" key="2">
    <source>
        <dbReference type="EMBL" id="HBU53049.1"/>
    </source>
</evidence>
<protein>
    <recommendedName>
        <fullName evidence="5">Sel1 repeat family protein</fullName>
    </recommendedName>
</protein>
<sequence length="509" mass="57071">MRGLLLAVLALLLVAGDSGRYPSQLVYNVVQVYPANKEIASANSTYLQSLYSSLWYATKSGNQKAQSMMVAWATEHESVYWLKKLVSLENAEAAWALYQLIGEAESNAELMALAAIGNVPEAQLAFAMDTDNPNKREKWLLRAAKLNYLPAQSALADWYLLQGKLELARPWLEKTASLDMQSAFKYGRLLWDENLREEALKYFQQAADAGHTKAAEVIMLLSQYSPKAANSVGEYTWPTDKTCLQRIQIFATSLSTISRANALYEQFEQDLRLQSLPLCIAPPIWLENNQLDCHAQYQGNNRLGCNIKPLGPAVTKRTLTHAVVVAEQGKANVQNGVMFLDMSDDYSVFVHELAHFAGFIDEYPLPKSSAQRYCHTEKIADFSVPNLVIEGAITYHPMATVNQWHEAVDAAHTTLTIASARTCDASGIKAYKPSHRITFMEHHDVGVIPPLYLTLWRQQLHNPDTQRPISMNLFQAFHQSGRAERAGYWLAEYESRASVLHELSEPVSE</sequence>
<dbReference type="EMBL" id="DNAN01000592">
    <property type="protein sequence ID" value="HAW77390.1"/>
    <property type="molecule type" value="Genomic_DNA"/>
</dbReference>
<accession>A0A350P7X3</accession>
<gene>
    <name evidence="1" type="ORF">DCW74_16860</name>
    <name evidence="2" type="ORF">DEB45_17505</name>
</gene>
<dbReference type="RefSeq" id="WP_272965475.1">
    <property type="nucleotide sequence ID" value="NZ_CALBIY010000007.1"/>
</dbReference>
<evidence type="ECO:0000313" key="3">
    <source>
        <dbReference type="Proteomes" id="UP000263517"/>
    </source>
</evidence>
<evidence type="ECO:0008006" key="5">
    <source>
        <dbReference type="Google" id="ProtNLM"/>
    </source>
</evidence>
<dbReference type="Gene3D" id="1.25.40.10">
    <property type="entry name" value="Tetratricopeptide repeat domain"/>
    <property type="match status" value="1"/>
</dbReference>
<dbReference type="Proteomes" id="UP000264779">
    <property type="component" value="Unassembled WGS sequence"/>
</dbReference>
<dbReference type="InterPro" id="IPR011990">
    <property type="entry name" value="TPR-like_helical_dom_sf"/>
</dbReference>
<dbReference type="EMBL" id="DONK01000271">
    <property type="protein sequence ID" value="HBU53049.1"/>
    <property type="molecule type" value="Genomic_DNA"/>
</dbReference>